<reference evidence="5 6" key="1">
    <citation type="submission" date="2018-05" db="EMBL/GenBank/DDBJ databases">
        <authorList>
            <person name="Datahose"/>
        </authorList>
    </citation>
    <scope>NUCLEOTIDE SEQUENCE</scope>
</reference>
<organism evidence="5 6">
    <name type="scientific">Astatotilapia calliptera</name>
    <name type="common">Eastern happy</name>
    <name type="synonym">Chromis callipterus</name>
    <dbReference type="NCBI Taxonomy" id="8154"/>
    <lineage>
        <taxon>Eukaryota</taxon>
        <taxon>Metazoa</taxon>
        <taxon>Chordata</taxon>
        <taxon>Craniata</taxon>
        <taxon>Vertebrata</taxon>
        <taxon>Euteleostomi</taxon>
        <taxon>Actinopterygii</taxon>
        <taxon>Neopterygii</taxon>
        <taxon>Teleostei</taxon>
        <taxon>Neoteleostei</taxon>
        <taxon>Acanthomorphata</taxon>
        <taxon>Ovalentaria</taxon>
        <taxon>Cichlomorphae</taxon>
        <taxon>Cichliformes</taxon>
        <taxon>Cichlidae</taxon>
        <taxon>African cichlids</taxon>
        <taxon>Pseudocrenilabrinae</taxon>
        <taxon>Haplochromini</taxon>
        <taxon>Astatotilapia</taxon>
    </lineage>
</organism>
<reference evidence="5" key="4">
    <citation type="submission" date="2025-09" db="UniProtKB">
        <authorList>
            <consortium name="Ensembl"/>
        </authorList>
    </citation>
    <scope>IDENTIFICATION</scope>
</reference>
<keyword evidence="1" id="KW-0677">Repeat</keyword>
<dbReference type="Gene3D" id="2.60.40.10">
    <property type="entry name" value="Immunoglobulins"/>
    <property type="match status" value="4"/>
</dbReference>
<protein>
    <recommendedName>
        <fullName evidence="7">Titin</fullName>
    </recommendedName>
</protein>
<evidence type="ECO:0000256" key="1">
    <source>
        <dbReference type="ARBA" id="ARBA00022737"/>
    </source>
</evidence>
<dbReference type="FunFam" id="2.60.40.10:FF:000135">
    <property type="entry name" value="Titin a"/>
    <property type="match status" value="1"/>
</dbReference>
<dbReference type="FunFam" id="2.60.40.10:FF:000002">
    <property type="entry name" value="Titin a"/>
    <property type="match status" value="1"/>
</dbReference>
<dbReference type="GO" id="GO:0008307">
    <property type="term" value="F:structural constituent of muscle"/>
    <property type="evidence" value="ECO:0007669"/>
    <property type="project" value="TreeGrafter"/>
</dbReference>
<evidence type="ECO:0008006" key="7">
    <source>
        <dbReference type="Google" id="ProtNLM"/>
    </source>
</evidence>
<dbReference type="CDD" id="cd05748">
    <property type="entry name" value="Ig_Titin_like"/>
    <property type="match status" value="1"/>
</dbReference>
<accession>A0AAX7VA82</accession>
<dbReference type="GO" id="GO:0045214">
    <property type="term" value="P:sarcomere organization"/>
    <property type="evidence" value="ECO:0007669"/>
    <property type="project" value="TreeGrafter"/>
</dbReference>
<keyword evidence="6" id="KW-1185">Reference proteome</keyword>
<reference evidence="5" key="3">
    <citation type="submission" date="2025-08" db="UniProtKB">
        <authorList>
            <consortium name="Ensembl"/>
        </authorList>
    </citation>
    <scope>IDENTIFICATION</scope>
</reference>
<dbReference type="Proteomes" id="UP000265100">
    <property type="component" value="Chromosome 16"/>
</dbReference>
<dbReference type="AlphaFoldDB" id="A0AAX7VA82"/>
<dbReference type="GO" id="GO:0031430">
    <property type="term" value="C:M band"/>
    <property type="evidence" value="ECO:0007669"/>
    <property type="project" value="TreeGrafter"/>
</dbReference>
<dbReference type="CDD" id="cd00063">
    <property type="entry name" value="FN3"/>
    <property type="match status" value="3"/>
</dbReference>
<dbReference type="InterPro" id="IPR007110">
    <property type="entry name" value="Ig-like_dom"/>
</dbReference>
<keyword evidence="2" id="KW-0393">Immunoglobulin domain</keyword>
<dbReference type="GO" id="GO:0048738">
    <property type="term" value="P:cardiac muscle tissue development"/>
    <property type="evidence" value="ECO:0007669"/>
    <property type="project" value="TreeGrafter"/>
</dbReference>
<dbReference type="PROSITE" id="PS50835">
    <property type="entry name" value="IG_LIKE"/>
    <property type="match status" value="1"/>
</dbReference>
<dbReference type="GeneTree" id="ENSGT01110000267173"/>
<dbReference type="SUPFAM" id="SSF49265">
    <property type="entry name" value="Fibronectin type III"/>
    <property type="match status" value="3"/>
</dbReference>
<dbReference type="PROSITE" id="PS50853">
    <property type="entry name" value="FN3"/>
    <property type="match status" value="3"/>
</dbReference>
<dbReference type="InterPro" id="IPR036179">
    <property type="entry name" value="Ig-like_dom_sf"/>
</dbReference>
<dbReference type="SMART" id="SM00060">
    <property type="entry name" value="FN3"/>
    <property type="match status" value="3"/>
</dbReference>
<evidence type="ECO:0000313" key="5">
    <source>
        <dbReference type="Ensembl" id="ENSACLP00000073366.1"/>
    </source>
</evidence>
<evidence type="ECO:0000313" key="6">
    <source>
        <dbReference type="Proteomes" id="UP000265100"/>
    </source>
</evidence>
<dbReference type="PRINTS" id="PR00014">
    <property type="entry name" value="FNTYPEIII"/>
</dbReference>
<reference evidence="6" key="2">
    <citation type="submission" date="2023-03" db="EMBL/GenBank/DDBJ databases">
        <authorList>
            <consortium name="Wellcome Sanger Institute Data Sharing"/>
        </authorList>
    </citation>
    <scope>NUCLEOTIDE SEQUENCE [LARGE SCALE GENOMIC DNA]</scope>
</reference>
<dbReference type="InterPro" id="IPR013098">
    <property type="entry name" value="Ig_I-set"/>
</dbReference>
<evidence type="ECO:0000259" key="3">
    <source>
        <dbReference type="PROSITE" id="PS50835"/>
    </source>
</evidence>
<dbReference type="PANTHER" id="PTHR14340:SF13">
    <property type="entry name" value="TITIN"/>
    <property type="match status" value="1"/>
</dbReference>
<evidence type="ECO:0000259" key="4">
    <source>
        <dbReference type="PROSITE" id="PS50853"/>
    </source>
</evidence>
<feature type="domain" description="Ig-like" evidence="3">
    <location>
        <begin position="238"/>
        <end position="324"/>
    </location>
</feature>
<dbReference type="FunFam" id="2.60.40.10:FF:000003">
    <property type="entry name" value="Titin isoform E"/>
    <property type="match status" value="1"/>
</dbReference>
<dbReference type="Pfam" id="PF00041">
    <property type="entry name" value="fn3"/>
    <property type="match status" value="3"/>
</dbReference>
<dbReference type="InterPro" id="IPR003961">
    <property type="entry name" value="FN3_dom"/>
</dbReference>
<feature type="domain" description="Fibronectin type-III" evidence="4">
    <location>
        <begin position="335"/>
        <end position="430"/>
    </location>
</feature>
<dbReference type="FunFam" id="2.60.40.10:FF:000034">
    <property type="entry name" value="Titin isoform A"/>
    <property type="match status" value="1"/>
</dbReference>
<dbReference type="Ensembl" id="ENSACLT00000043784.1">
    <property type="protein sequence ID" value="ENSACLP00000073366.1"/>
    <property type="gene ID" value="ENSACLG00000029430.1"/>
</dbReference>
<proteinExistence type="predicted"/>
<feature type="domain" description="Fibronectin type-III" evidence="4">
    <location>
        <begin position="133"/>
        <end position="233"/>
    </location>
</feature>
<name>A0AAX7VA82_ASTCA</name>
<dbReference type="InterPro" id="IPR036116">
    <property type="entry name" value="FN3_sf"/>
</dbReference>
<sequence>MFRVRAENKMGSGPAVQSEAIVAGTQFSVPGAPEAPEVIKIAKEEMTVQWSEPEKDGGKPITGYLLEKKEEHAVKWSPVNKDPIPGTRFTVTGLLPLHEYQYRVKAVNEIGISNPSKASRAITAKDAVEPPAPPTNLKVVDSTKSTVTLGWTKPVSDGGAPIIGYVVEMRAKGSVKKGEDGWKRCNVAAQLIICEFTVTSLDENLVYEFRVSAQNQVGMSLPCNLEGAVIPREILETPEIDLDANLKQGLTVRAGCPIRLCATIRGRPPPKVIWRRMGIDNVVRKGKVDIIDTMTFLVIPNSTRDESGKYCLTLQNPAGEKAVFVNVKVLDTPGPVMNLEATDIKQTSAMLSWSPPENNGGSDVTHYIVEKREIDRKTWATVKAEVALDKIPFKVTNLMPGTEYYFRVTAVNEYGSGVPKVTPTSYLASDPVSKPDPCQKIEVLEITKNSALVGWVKPA</sequence>
<evidence type="ECO:0000256" key="2">
    <source>
        <dbReference type="ARBA" id="ARBA00023319"/>
    </source>
</evidence>
<dbReference type="InterPro" id="IPR013783">
    <property type="entry name" value="Ig-like_fold"/>
</dbReference>
<feature type="domain" description="Fibronectin type-III" evidence="4">
    <location>
        <begin position="32"/>
        <end position="127"/>
    </location>
</feature>
<dbReference type="SUPFAM" id="SSF48726">
    <property type="entry name" value="Immunoglobulin"/>
    <property type="match status" value="1"/>
</dbReference>
<dbReference type="PANTHER" id="PTHR14340">
    <property type="entry name" value="MICROFIBRIL-ASSOCIATED GLYCOPROTEIN 3"/>
    <property type="match status" value="1"/>
</dbReference>
<dbReference type="Pfam" id="PF07679">
    <property type="entry name" value="I-set"/>
    <property type="match status" value="1"/>
</dbReference>